<dbReference type="GO" id="GO:0015074">
    <property type="term" value="P:DNA integration"/>
    <property type="evidence" value="ECO:0007669"/>
    <property type="project" value="InterPro"/>
</dbReference>
<dbReference type="Gene3D" id="3.10.10.10">
    <property type="entry name" value="HIV Type 1 Reverse Transcriptase, subunit A, domain 1"/>
    <property type="match status" value="1"/>
</dbReference>
<dbReference type="Gene3D" id="3.30.420.10">
    <property type="entry name" value="Ribonuclease H-like superfamily/Ribonuclease H"/>
    <property type="match status" value="2"/>
</dbReference>
<dbReference type="InterPro" id="IPR051320">
    <property type="entry name" value="Viral_Replic_Matur_Polypro"/>
</dbReference>
<evidence type="ECO:0000256" key="2">
    <source>
        <dbReference type="ARBA" id="ARBA00012180"/>
    </source>
</evidence>
<dbReference type="Pfam" id="PF00075">
    <property type="entry name" value="RNase_H"/>
    <property type="match status" value="1"/>
</dbReference>
<comment type="similarity">
    <text evidence="1">Belongs to the beta type-B retroviral polymerase family. HERV class-II K(HML-2) pol subfamily.</text>
</comment>
<organism evidence="11 12">
    <name type="scientific">Gymnodraco acuticeps</name>
    <name type="common">Antarctic dragonfish</name>
    <dbReference type="NCBI Taxonomy" id="8218"/>
    <lineage>
        <taxon>Eukaryota</taxon>
        <taxon>Metazoa</taxon>
        <taxon>Chordata</taxon>
        <taxon>Craniata</taxon>
        <taxon>Vertebrata</taxon>
        <taxon>Euteleostomi</taxon>
        <taxon>Actinopterygii</taxon>
        <taxon>Neopterygii</taxon>
        <taxon>Teleostei</taxon>
        <taxon>Neoteleostei</taxon>
        <taxon>Acanthomorphata</taxon>
        <taxon>Eupercaria</taxon>
        <taxon>Perciformes</taxon>
        <taxon>Notothenioidei</taxon>
        <taxon>Bathydraconidae</taxon>
        <taxon>Gymnodraco</taxon>
    </lineage>
</organism>
<dbReference type="PROSITE" id="PS50994">
    <property type="entry name" value="INTEGRASE"/>
    <property type="match status" value="1"/>
</dbReference>
<dbReference type="CDD" id="cd09273">
    <property type="entry name" value="RNase_HI_RT_Bel"/>
    <property type="match status" value="1"/>
</dbReference>
<evidence type="ECO:0000256" key="3">
    <source>
        <dbReference type="ARBA" id="ARBA00022679"/>
    </source>
</evidence>
<dbReference type="RefSeq" id="XP_034072716.1">
    <property type="nucleotide sequence ID" value="XM_034216825.1"/>
</dbReference>
<reference evidence="12" key="1">
    <citation type="submission" date="2025-08" db="UniProtKB">
        <authorList>
            <consortium name="RefSeq"/>
        </authorList>
    </citation>
    <scope>IDENTIFICATION</scope>
</reference>
<dbReference type="Gene3D" id="3.30.70.270">
    <property type="match status" value="2"/>
</dbReference>
<dbReference type="InParanoid" id="A0A6P8U7C8"/>
<name>A0A6P8U7C8_GYMAC</name>
<dbReference type="GO" id="GO:0003676">
    <property type="term" value="F:nucleic acid binding"/>
    <property type="evidence" value="ECO:0007669"/>
    <property type="project" value="InterPro"/>
</dbReference>
<dbReference type="Gene3D" id="2.30.30.850">
    <property type="match status" value="1"/>
</dbReference>
<dbReference type="InterPro" id="IPR012337">
    <property type="entry name" value="RNaseH-like_sf"/>
</dbReference>
<dbReference type="GO" id="GO:0016779">
    <property type="term" value="F:nucleotidyltransferase activity"/>
    <property type="evidence" value="ECO:0007669"/>
    <property type="project" value="UniProtKB-KW"/>
</dbReference>
<dbReference type="Pfam" id="PF18697">
    <property type="entry name" value="MLVIN_C"/>
    <property type="match status" value="1"/>
</dbReference>
<keyword evidence="5" id="KW-0540">Nuclease</keyword>
<dbReference type="KEGG" id="gacu:117546583"/>
<evidence type="ECO:0000259" key="10">
    <source>
        <dbReference type="PROSITE" id="PS50994"/>
    </source>
</evidence>
<keyword evidence="3" id="KW-0808">Transferase</keyword>
<sequence>MLSEEALEVLKTVPPCVWSQGKCDVGRMVNAKPVHVRPKTNYRPNIRQYPLKEDAKVGIKPVIEEMLKAGILRECPDASCNTPIFPVKKADGQSWRMIQDLRAVNDAVQSTAQTVPDPHTLMNGLKPNMAWFSVIDLSNAFFSIPVEKDSQGWFGFTHEGTKYTYTRLPQGYVDSPTIFSREIANCLATLQIPDTSQMLVYVDDILVASPTQEESTKVTLQVLTHLAKTGNKVSRQKLQFVKEEVIFLGHNLNREGRRIHSERKQTVLNAPKPTTKKQMMQFLGLTNYCRAWIPDYAGMTQPLLDCIYSDNDMKMSGKIEWTQEAEAAFERTKQCLVGSSVLALPDYEKPFVQTVDCKKGFMTSVLAQKHGTKLRPVAYYSKRLDPVAQALPVCVQAVCAAAMAVHCTAEIVLFHPLTLMVPHAVTMLLHDTKMAFLSPARYLALTATLMSQPHIVIKRCNILNPATLIPTAEDGEPHCCKEETDRTCKPRPDLKDIQLLSGETWFVDGSCSKSITGQNQTGFAVVSHSQVIKAGRLPHTYSAQAAELVALTEACKAGVGKDVTMWTDSQYAHSTVHIFAAQWARRGMKTSTGKPVTHAQLLTDLLKAVLLPKSIAICKCAAHTSGKDAVTLGNAHADKVAKLAAMGEYGFHILLQKGESVSQPIPLVILRDMQNNAPDREKKKWLTDGATTDPEGTFRINNKIVLPVSLYKTAAHLSHGPCHVSTGGMVTIINEHFHTYNYITFSKNFCRACVVCCRHNAQGNERPQRGKFPPPTYPFQHMHMDFIELTPCQGYKYCLVMICPFSKWVEIFPAKHADAITVAKAICKTIIPNRGIPEKLYSDNGSHFVNQVITKLSEHMGITLKNHCAYHPQSAGLVERTNGTVKLRLRKTAEWMSRLFRSNEIARTNNLPDISTPLQDTRVQTGDQVLVKVIKRKHWHCPRWDGPYTVLLTTPTALKIAERTTWIHQSHCKKIIPLQLNDG</sequence>
<protein>
    <recommendedName>
        <fullName evidence="2">ribonuclease H</fullName>
        <ecNumber evidence="2">3.1.26.4</ecNumber>
    </recommendedName>
</protein>
<evidence type="ECO:0000256" key="5">
    <source>
        <dbReference type="ARBA" id="ARBA00022722"/>
    </source>
</evidence>
<dbReference type="Gene3D" id="3.10.20.370">
    <property type="match status" value="1"/>
</dbReference>
<dbReference type="InterPro" id="IPR036397">
    <property type="entry name" value="RNaseH_sf"/>
</dbReference>
<dbReference type="OrthoDB" id="8947436at2759"/>
<dbReference type="InterPro" id="IPR002156">
    <property type="entry name" value="RNaseH_domain"/>
</dbReference>
<dbReference type="PANTHER" id="PTHR33064">
    <property type="entry name" value="POL PROTEIN"/>
    <property type="match status" value="1"/>
</dbReference>
<evidence type="ECO:0000259" key="8">
    <source>
        <dbReference type="PROSITE" id="PS50878"/>
    </source>
</evidence>
<dbReference type="PROSITE" id="PS50879">
    <property type="entry name" value="RNASE_H_1"/>
    <property type="match status" value="1"/>
</dbReference>
<keyword evidence="7" id="KW-0378">Hydrolase</keyword>
<dbReference type="InterPro" id="IPR041577">
    <property type="entry name" value="RT_RNaseH_2"/>
</dbReference>
<keyword evidence="4" id="KW-0548">Nucleotidyltransferase</keyword>
<accession>A0A6P8U7C8</accession>
<dbReference type="AlphaFoldDB" id="A0A6P8U7C8"/>
<keyword evidence="6" id="KW-0255">Endonuclease</keyword>
<dbReference type="GeneID" id="117546583"/>
<dbReference type="SUPFAM" id="SSF53098">
    <property type="entry name" value="Ribonuclease H-like"/>
    <property type="match status" value="2"/>
</dbReference>
<dbReference type="PROSITE" id="PS50878">
    <property type="entry name" value="RT_POL"/>
    <property type="match status" value="1"/>
</dbReference>
<evidence type="ECO:0000256" key="7">
    <source>
        <dbReference type="ARBA" id="ARBA00022801"/>
    </source>
</evidence>
<evidence type="ECO:0000313" key="12">
    <source>
        <dbReference type="RefSeq" id="XP_034072716.1"/>
    </source>
</evidence>
<evidence type="ECO:0000313" key="11">
    <source>
        <dbReference type="Proteomes" id="UP000515161"/>
    </source>
</evidence>
<dbReference type="InterPro" id="IPR000477">
    <property type="entry name" value="RT_dom"/>
</dbReference>
<evidence type="ECO:0000256" key="6">
    <source>
        <dbReference type="ARBA" id="ARBA00022759"/>
    </source>
</evidence>
<dbReference type="Pfam" id="PF00665">
    <property type="entry name" value="rve"/>
    <property type="match status" value="1"/>
</dbReference>
<dbReference type="PANTHER" id="PTHR33064:SF37">
    <property type="entry name" value="RIBONUCLEASE H"/>
    <property type="match status" value="1"/>
</dbReference>
<dbReference type="InterPro" id="IPR001584">
    <property type="entry name" value="Integrase_cat-core"/>
</dbReference>
<dbReference type="Pfam" id="PF00078">
    <property type="entry name" value="RVT_1"/>
    <property type="match status" value="1"/>
</dbReference>
<dbReference type="EC" id="3.1.26.4" evidence="2"/>
<dbReference type="InterPro" id="IPR043128">
    <property type="entry name" value="Rev_trsase/Diguanyl_cyclase"/>
</dbReference>
<keyword evidence="11" id="KW-1185">Reference proteome</keyword>
<dbReference type="Pfam" id="PF17919">
    <property type="entry name" value="RT_RNaseH_2"/>
    <property type="match status" value="1"/>
</dbReference>
<dbReference type="FunFam" id="3.30.70.270:FF:000020">
    <property type="entry name" value="Transposon Tf2-6 polyprotein-like Protein"/>
    <property type="match status" value="1"/>
</dbReference>
<dbReference type="GO" id="GO:0004523">
    <property type="term" value="F:RNA-DNA hybrid ribonuclease activity"/>
    <property type="evidence" value="ECO:0007669"/>
    <property type="project" value="UniProtKB-EC"/>
</dbReference>
<feature type="domain" description="Integrase catalytic" evidence="10">
    <location>
        <begin position="774"/>
        <end position="955"/>
    </location>
</feature>
<dbReference type="Proteomes" id="UP000515161">
    <property type="component" value="Unplaced"/>
</dbReference>
<feature type="domain" description="Reverse transcriptase" evidence="8">
    <location>
        <begin position="68"/>
        <end position="252"/>
    </location>
</feature>
<evidence type="ECO:0000256" key="1">
    <source>
        <dbReference type="ARBA" id="ARBA00010879"/>
    </source>
</evidence>
<evidence type="ECO:0000256" key="4">
    <source>
        <dbReference type="ARBA" id="ARBA00022695"/>
    </source>
</evidence>
<dbReference type="InterPro" id="IPR043502">
    <property type="entry name" value="DNA/RNA_pol_sf"/>
</dbReference>
<gene>
    <name evidence="12" type="primary">LOC117546583</name>
</gene>
<dbReference type="SUPFAM" id="SSF56672">
    <property type="entry name" value="DNA/RNA polymerases"/>
    <property type="match status" value="1"/>
</dbReference>
<evidence type="ECO:0000259" key="9">
    <source>
        <dbReference type="PROSITE" id="PS50879"/>
    </source>
</evidence>
<dbReference type="InterPro" id="IPR040643">
    <property type="entry name" value="MLVIN_C"/>
</dbReference>
<proteinExistence type="inferred from homology"/>
<feature type="domain" description="RNase H type-1" evidence="9">
    <location>
        <begin position="499"/>
        <end position="646"/>
    </location>
</feature>